<dbReference type="InterPro" id="IPR011006">
    <property type="entry name" value="CheY-like_superfamily"/>
</dbReference>
<dbReference type="CDD" id="cd06170">
    <property type="entry name" value="LuxR_C_like"/>
    <property type="match status" value="1"/>
</dbReference>
<dbReference type="SUPFAM" id="SSF52172">
    <property type="entry name" value="CheY-like"/>
    <property type="match status" value="1"/>
</dbReference>
<evidence type="ECO:0000313" key="7">
    <source>
        <dbReference type="EMBL" id="MCQ4165514.1"/>
    </source>
</evidence>
<keyword evidence="1" id="KW-0805">Transcription regulation</keyword>
<feature type="modified residue" description="4-aspartylphosphate" evidence="4">
    <location>
        <position position="56"/>
    </location>
</feature>
<dbReference type="InterPro" id="IPR036388">
    <property type="entry name" value="WH-like_DNA-bd_sf"/>
</dbReference>
<dbReference type="RefSeq" id="WP_255914704.1">
    <property type="nucleotide sequence ID" value="NZ_JANFQO010000010.1"/>
</dbReference>
<feature type="domain" description="Response regulatory" evidence="6">
    <location>
        <begin position="5"/>
        <end position="121"/>
    </location>
</feature>
<dbReference type="Proteomes" id="UP001165498">
    <property type="component" value="Unassembled WGS sequence"/>
</dbReference>
<dbReference type="SUPFAM" id="SSF46894">
    <property type="entry name" value="C-terminal effector domain of the bipartite response regulators"/>
    <property type="match status" value="1"/>
</dbReference>
<proteinExistence type="predicted"/>
<dbReference type="PROSITE" id="PS50110">
    <property type="entry name" value="RESPONSE_REGULATORY"/>
    <property type="match status" value="1"/>
</dbReference>
<dbReference type="Pfam" id="PF00196">
    <property type="entry name" value="GerE"/>
    <property type="match status" value="1"/>
</dbReference>
<dbReference type="EMBL" id="JANFQO010000010">
    <property type="protein sequence ID" value="MCQ4165514.1"/>
    <property type="molecule type" value="Genomic_DNA"/>
</dbReference>
<dbReference type="InterPro" id="IPR039420">
    <property type="entry name" value="WalR-like"/>
</dbReference>
<evidence type="ECO:0000256" key="1">
    <source>
        <dbReference type="ARBA" id="ARBA00023015"/>
    </source>
</evidence>
<dbReference type="SMART" id="SM00421">
    <property type="entry name" value="HTH_LUXR"/>
    <property type="match status" value="1"/>
</dbReference>
<name>A0ABT1QTB3_9GAMM</name>
<dbReference type="InterPro" id="IPR016032">
    <property type="entry name" value="Sig_transdc_resp-reg_C-effctor"/>
</dbReference>
<accession>A0ABT1QTB3</accession>
<sequence length="214" mass="23338">MGLLRVLLLEDDAQSRDLLRDSLAALERDVHIIEAASIAEARQCLAQARFDLFLADLRLPDGESLELVRRVRSQAQAPAVLVVSSLADETTVVRAILAGAGGYVCKHDPFAEITRALAVALDGGASISPTIAHRLLVLVRSQCADVDALGRIDLTARESEVLRLAAQGNTYRQIAELAGISPSTVYTHVRHIYEKLHVSSLQEALYQARLRRLV</sequence>
<keyword evidence="3" id="KW-0804">Transcription</keyword>
<evidence type="ECO:0000313" key="8">
    <source>
        <dbReference type="Proteomes" id="UP001165498"/>
    </source>
</evidence>
<organism evidence="7 8">
    <name type="scientific">Tahibacter harae</name>
    <dbReference type="NCBI Taxonomy" id="2963937"/>
    <lineage>
        <taxon>Bacteria</taxon>
        <taxon>Pseudomonadati</taxon>
        <taxon>Pseudomonadota</taxon>
        <taxon>Gammaproteobacteria</taxon>
        <taxon>Lysobacterales</taxon>
        <taxon>Rhodanobacteraceae</taxon>
        <taxon>Tahibacter</taxon>
    </lineage>
</organism>
<dbReference type="PROSITE" id="PS50043">
    <property type="entry name" value="HTH_LUXR_2"/>
    <property type="match status" value="1"/>
</dbReference>
<dbReference type="PRINTS" id="PR00038">
    <property type="entry name" value="HTHLUXR"/>
</dbReference>
<gene>
    <name evidence="7" type="ORF">NM961_12420</name>
</gene>
<dbReference type="Gene3D" id="3.40.50.2300">
    <property type="match status" value="1"/>
</dbReference>
<dbReference type="PANTHER" id="PTHR43214">
    <property type="entry name" value="TWO-COMPONENT RESPONSE REGULATOR"/>
    <property type="match status" value="1"/>
</dbReference>
<dbReference type="PANTHER" id="PTHR43214:SF41">
    <property type="entry name" value="NITRATE_NITRITE RESPONSE REGULATOR PROTEIN NARP"/>
    <property type="match status" value="1"/>
</dbReference>
<dbReference type="InterPro" id="IPR001789">
    <property type="entry name" value="Sig_transdc_resp-reg_receiver"/>
</dbReference>
<dbReference type="Pfam" id="PF00072">
    <property type="entry name" value="Response_reg"/>
    <property type="match status" value="1"/>
</dbReference>
<evidence type="ECO:0000256" key="4">
    <source>
        <dbReference type="PROSITE-ProRule" id="PRU00169"/>
    </source>
</evidence>
<keyword evidence="2" id="KW-0238">DNA-binding</keyword>
<dbReference type="InterPro" id="IPR000792">
    <property type="entry name" value="Tscrpt_reg_LuxR_C"/>
</dbReference>
<evidence type="ECO:0000256" key="3">
    <source>
        <dbReference type="ARBA" id="ARBA00023163"/>
    </source>
</evidence>
<comment type="caution">
    <text evidence="7">The sequence shown here is derived from an EMBL/GenBank/DDBJ whole genome shotgun (WGS) entry which is preliminary data.</text>
</comment>
<protein>
    <submittedName>
        <fullName evidence="7">Response regulator transcription factor</fullName>
    </submittedName>
</protein>
<keyword evidence="8" id="KW-1185">Reference proteome</keyword>
<dbReference type="SMART" id="SM00448">
    <property type="entry name" value="REC"/>
    <property type="match status" value="1"/>
</dbReference>
<feature type="domain" description="HTH luxR-type" evidence="5">
    <location>
        <begin position="147"/>
        <end position="212"/>
    </location>
</feature>
<keyword evidence="4" id="KW-0597">Phosphoprotein</keyword>
<dbReference type="CDD" id="cd00156">
    <property type="entry name" value="REC"/>
    <property type="match status" value="1"/>
</dbReference>
<reference evidence="7" key="1">
    <citation type="submission" date="2022-07" db="EMBL/GenBank/DDBJ databases">
        <title>Tahibacter sp., a new gammaproteobacterium isolated from the silt sample collected at pig farm.</title>
        <authorList>
            <person name="Chen H."/>
        </authorList>
    </citation>
    <scope>NUCLEOTIDE SEQUENCE</scope>
    <source>
        <strain evidence="7">P2K</strain>
    </source>
</reference>
<evidence type="ECO:0000256" key="2">
    <source>
        <dbReference type="ARBA" id="ARBA00023125"/>
    </source>
</evidence>
<dbReference type="Gene3D" id="1.10.10.10">
    <property type="entry name" value="Winged helix-like DNA-binding domain superfamily/Winged helix DNA-binding domain"/>
    <property type="match status" value="1"/>
</dbReference>
<evidence type="ECO:0000259" key="6">
    <source>
        <dbReference type="PROSITE" id="PS50110"/>
    </source>
</evidence>
<evidence type="ECO:0000259" key="5">
    <source>
        <dbReference type="PROSITE" id="PS50043"/>
    </source>
</evidence>